<organism evidence="7 8">
    <name type="scientific">Flavonifractor hominis</name>
    <dbReference type="NCBI Taxonomy" id="3133178"/>
    <lineage>
        <taxon>Bacteria</taxon>
        <taxon>Bacillati</taxon>
        <taxon>Bacillota</taxon>
        <taxon>Clostridia</taxon>
        <taxon>Eubacteriales</taxon>
        <taxon>Oscillospiraceae</taxon>
        <taxon>Flavonifractor</taxon>
    </lineage>
</organism>
<feature type="coiled-coil region" evidence="5">
    <location>
        <begin position="72"/>
        <end position="116"/>
    </location>
</feature>
<evidence type="ECO:0000256" key="3">
    <source>
        <dbReference type="ARBA" id="ARBA00023125"/>
    </source>
</evidence>
<keyword evidence="1" id="KW-0678">Repressor</keyword>
<dbReference type="SUPFAM" id="SSF46955">
    <property type="entry name" value="Putative DNA-binding domain"/>
    <property type="match status" value="1"/>
</dbReference>
<keyword evidence="8" id="KW-1185">Reference proteome</keyword>
<keyword evidence="4" id="KW-0804">Transcription</keyword>
<keyword evidence="2" id="KW-0805">Transcription regulation</keyword>
<dbReference type="Gene3D" id="3.20.80.10">
    <property type="entry name" value="Regulatory factor, effector binding domain"/>
    <property type="match status" value="1"/>
</dbReference>
<keyword evidence="3" id="KW-0238">DNA-binding</keyword>
<dbReference type="Pfam" id="PF06445">
    <property type="entry name" value="GyrI-like"/>
    <property type="match status" value="1"/>
</dbReference>
<evidence type="ECO:0000256" key="2">
    <source>
        <dbReference type="ARBA" id="ARBA00023015"/>
    </source>
</evidence>
<evidence type="ECO:0000259" key="6">
    <source>
        <dbReference type="PROSITE" id="PS50937"/>
    </source>
</evidence>
<evidence type="ECO:0000256" key="1">
    <source>
        <dbReference type="ARBA" id="ARBA00022491"/>
    </source>
</evidence>
<comment type="caution">
    <text evidence="7">The sequence shown here is derived from an EMBL/GenBank/DDBJ whole genome shotgun (WGS) entry which is preliminary data.</text>
</comment>
<evidence type="ECO:0000313" key="7">
    <source>
        <dbReference type="EMBL" id="MEQ2455324.1"/>
    </source>
</evidence>
<dbReference type="PANTHER" id="PTHR30204">
    <property type="entry name" value="REDOX-CYCLING DRUG-SENSING TRANSCRIPTIONAL ACTIVATOR SOXR"/>
    <property type="match status" value="1"/>
</dbReference>
<gene>
    <name evidence="7" type="ORF">WMO45_02220</name>
</gene>
<dbReference type="Pfam" id="PF13411">
    <property type="entry name" value="MerR_1"/>
    <property type="match status" value="1"/>
</dbReference>
<dbReference type="SUPFAM" id="SSF55136">
    <property type="entry name" value="Probable bacterial effector-binding domain"/>
    <property type="match status" value="1"/>
</dbReference>
<evidence type="ECO:0000256" key="4">
    <source>
        <dbReference type="ARBA" id="ARBA00023163"/>
    </source>
</evidence>
<dbReference type="SMART" id="SM00422">
    <property type="entry name" value="HTH_MERR"/>
    <property type="match status" value="1"/>
</dbReference>
<dbReference type="RefSeq" id="WP_349139022.1">
    <property type="nucleotide sequence ID" value="NZ_JBBMFT010000001.1"/>
</dbReference>
<name>A0ABV1EL56_9FIRM</name>
<reference evidence="7 8" key="1">
    <citation type="submission" date="2024-03" db="EMBL/GenBank/DDBJ databases">
        <title>Human intestinal bacterial collection.</title>
        <authorList>
            <person name="Pauvert C."/>
            <person name="Hitch T.C.A."/>
            <person name="Clavel T."/>
        </authorList>
    </citation>
    <scope>NUCLEOTIDE SEQUENCE [LARGE SCALE GENOMIC DNA]</scope>
    <source>
        <strain evidence="7 8">CLA-AP-H34</strain>
    </source>
</reference>
<dbReference type="InterPro" id="IPR000551">
    <property type="entry name" value="MerR-type_HTH_dom"/>
</dbReference>
<proteinExistence type="predicted"/>
<dbReference type="PANTHER" id="PTHR30204:SF69">
    <property type="entry name" value="MERR-FAMILY TRANSCRIPTIONAL REGULATOR"/>
    <property type="match status" value="1"/>
</dbReference>
<sequence>MKEFYQIHELAKLFDLCPDTLRYYEEKGLLHPVRGENRYRLYGIQDICTLNIIRSLRELNVPTKEIRTYLERRSVEETLNLLDQEEALLERRMSELEQAHREAEQRRARLEQYSRVEAGRVELIREAERPYVFLREDIILEREIDFLLKKLEQRHQAYIKIIGEQCMGAVVDGESLQKGVYNHFSRVFFLTQPGLPYDAVLPAGMYARLYYRGAYDQLKQHCDVLMEGVERAGFRPAAPPLELYRVDAHDTNREEEYVTELQVWLEK</sequence>
<dbReference type="InterPro" id="IPR029442">
    <property type="entry name" value="GyrI-like"/>
</dbReference>
<dbReference type="Gene3D" id="1.10.1660.10">
    <property type="match status" value="1"/>
</dbReference>
<dbReference type="InterPro" id="IPR047057">
    <property type="entry name" value="MerR_fam"/>
</dbReference>
<dbReference type="PROSITE" id="PS50937">
    <property type="entry name" value="HTH_MERR_2"/>
    <property type="match status" value="1"/>
</dbReference>
<feature type="domain" description="HTH merR-type" evidence="6">
    <location>
        <begin position="1"/>
        <end position="72"/>
    </location>
</feature>
<dbReference type="Proteomes" id="UP001440599">
    <property type="component" value="Unassembled WGS sequence"/>
</dbReference>
<dbReference type="InterPro" id="IPR011256">
    <property type="entry name" value="Reg_factor_effector_dom_sf"/>
</dbReference>
<keyword evidence="5" id="KW-0175">Coiled coil</keyword>
<protein>
    <submittedName>
        <fullName evidence="7">MerR family transcriptional regulator</fullName>
    </submittedName>
</protein>
<dbReference type="EMBL" id="JBBMFT010000001">
    <property type="protein sequence ID" value="MEQ2455324.1"/>
    <property type="molecule type" value="Genomic_DNA"/>
</dbReference>
<evidence type="ECO:0000313" key="8">
    <source>
        <dbReference type="Proteomes" id="UP001440599"/>
    </source>
</evidence>
<accession>A0ABV1EL56</accession>
<dbReference type="InterPro" id="IPR009061">
    <property type="entry name" value="DNA-bd_dom_put_sf"/>
</dbReference>
<evidence type="ECO:0000256" key="5">
    <source>
        <dbReference type="SAM" id="Coils"/>
    </source>
</evidence>